<dbReference type="OrthoDB" id="2913281at2759"/>
<accession>A0A4V1Q4T9</accession>
<dbReference type="Proteomes" id="UP000290288">
    <property type="component" value="Unassembled WGS sequence"/>
</dbReference>
<reference evidence="1 2" key="1">
    <citation type="submission" date="2019-01" db="EMBL/GenBank/DDBJ databases">
        <title>Draft genome sequence of Psathyrella aberdarensis IHI B618.</title>
        <authorList>
            <person name="Buettner E."/>
            <person name="Kellner H."/>
        </authorList>
    </citation>
    <scope>NUCLEOTIDE SEQUENCE [LARGE SCALE GENOMIC DNA]</scope>
    <source>
        <strain evidence="1 2">IHI B618</strain>
    </source>
</reference>
<comment type="caution">
    <text evidence="1">The sequence shown here is derived from an EMBL/GenBank/DDBJ whole genome shotgun (WGS) entry which is preliminary data.</text>
</comment>
<name>A0A4V1Q4T9_9AGAR</name>
<gene>
    <name evidence="1" type="ORF">EST38_g2588</name>
</gene>
<dbReference type="EMBL" id="SDEE01000047">
    <property type="protein sequence ID" value="RXW23248.1"/>
    <property type="molecule type" value="Genomic_DNA"/>
</dbReference>
<evidence type="ECO:0008006" key="3">
    <source>
        <dbReference type="Google" id="ProtNLM"/>
    </source>
</evidence>
<protein>
    <recommendedName>
        <fullName evidence="3">F-box domain-containing protein</fullName>
    </recommendedName>
</protein>
<dbReference type="AlphaFoldDB" id="A0A4V1Q4T9"/>
<evidence type="ECO:0000313" key="2">
    <source>
        <dbReference type="Proteomes" id="UP000290288"/>
    </source>
</evidence>
<proteinExistence type="predicted"/>
<evidence type="ECO:0000313" key="1">
    <source>
        <dbReference type="EMBL" id="RXW23248.1"/>
    </source>
</evidence>
<organism evidence="1 2">
    <name type="scientific">Candolleomyces aberdarensis</name>
    <dbReference type="NCBI Taxonomy" id="2316362"/>
    <lineage>
        <taxon>Eukaryota</taxon>
        <taxon>Fungi</taxon>
        <taxon>Dikarya</taxon>
        <taxon>Basidiomycota</taxon>
        <taxon>Agaricomycotina</taxon>
        <taxon>Agaricomycetes</taxon>
        <taxon>Agaricomycetidae</taxon>
        <taxon>Agaricales</taxon>
        <taxon>Agaricineae</taxon>
        <taxon>Psathyrellaceae</taxon>
        <taxon>Candolleomyces</taxon>
    </lineage>
</organism>
<sequence length="530" mass="60052">MWSKIFAHTLEGQLTMLHTDNPLPITRPHLFSSNAVNLFNISHVCALFREVALNNPGLWAMVSSLNGLSVDLLQAILRRSQAHPLTLSFSEDSTLPTGREIWHTIMPEYSRVAFLRIHVADGYPGAKLQALLTVPAPTLQHCTIQFSGKRNVCLDFFVPNTLRPFGGCCPQLQQLDLINCYIPPKHYRFPQLTSTSVRCDTILLPNISFISIKDCFEWRPQFKYLHHLVLRNSLEPVSETDLPNNLYLIPLDLPVLKTIDIVASPNTCHQLATILRLPPHCSRRITFLFPPDQRFSIVSSAKAAAGAAAMFVSPDVVYTGCALGMKDHHSFLRLLSFGREIVTIKLDIYHLRIDCSNPISSVFKALAWPIAAFHEQVISDMFLYRFWDDMSSILRQALASLGVIHLFFDRHSPASHIFSPVLVRLSRVQTVVVYSSDVWTSRCFDYILCRSIFPRMKNLILPLDDSVTHAVSTSIARFLEERIKVDHLLFRVSAYQVELMGYAAPEEIRSKIGTICKDFPQSVELDWVVL</sequence>
<keyword evidence="2" id="KW-1185">Reference proteome</keyword>